<evidence type="ECO:0000256" key="1">
    <source>
        <dbReference type="SAM" id="Coils"/>
    </source>
</evidence>
<evidence type="ECO:0000313" key="4">
    <source>
        <dbReference type="Proteomes" id="UP000278222"/>
    </source>
</evidence>
<dbReference type="AlphaFoldDB" id="A0A3N1MCJ1"/>
<feature type="region of interest" description="Disordered" evidence="2">
    <location>
        <begin position="66"/>
        <end position="95"/>
    </location>
</feature>
<organism evidence="3 4">
    <name type="scientific">Stella humosa</name>
    <dbReference type="NCBI Taxonomy" id="94"/>
    <lineage>
        <taxon>Bacteria</taxon>
        <taxon>Pseudomonadati</taxon>
        <taxon>Pseudomonadota</taxon>
        <taxon>Alphaproteobacteria</taxon>
        <taxon>Rhodospirillales</taxon>
        <taxon>Stellaceae</taxon>
        <taxon>Stella</taxon>
    </lineage>
</organism>
<keyword evidence="4" id="KW-1185">Reference proteome</keyword>
<sequence length="204" mass="22191">MQVNPAAAAMPQPGPPRIVSKAEYARHRGCSAPYISKLIRDEKLTRPALLPDGRIDRVVADAQLQARRERATDEDPLLQPPPAAVPAEDAEAEGDESLVALRKEVAREQRRKLKRENDEAEGRLVDAAAVRHREETAARMTRDALRRLPAKVSGRLAVETNETEIRAILLVAIDELLADAADAHAHEAAANDEDDGGGDDAGIR</sequence>
<proteinExistence type="predicted"/>
<name>A0A3N1MCJ1_9PROT</name>
<evidence type="ECO:0000313" key="3">
    <source>
        <dbReference type="EMBL" id="ROQ00460.1"/>
    </source>
</evidence>
<dbReference type="RefSeq" id="WP_142235654.1">
    <property type="nucleotide sequence ID" value="NZ_AP019700.1"/>
</dbReference>
<evidence type="ECO:0000256" key="2">
    <source>
        <dbReference type="SAM" id="MobiDB-lite"/>
    </source>
</evidence>
<feature type="coiled-coil region" evidence="1">
    <location>
        <begin position="103"/>
        <end position="130"/>
    </location>
</feature>
<dbReference type="Proteomes" id="UP000278222">
    <property type="component" value="Unassembled WGS sequence"/>
</dbReference>
<keyword evidence="1" id="KW-0175">Coiled coil</keyword>
<gene>
    <name evidence="3" type="ORF">EDC65_2259</name>
</gene>
<accession>A0A3N1MCJ1</accession>
<comment type="caution">
    <text evidence="3">The sequence shown here is derived from an EMBL/GenBank/DDBJ whole genome shotgun (WGS) entry which is preliminary data.</text>
</comment>
<protein>
    <submittedName>
        <fullName evidence="3">Uncharacterized protein</fullName>
    </submittedName>
</protein>
<feature type="region of interest" description="Disordered" evidence="2">
    <location>
        <begin position="185"/>
        <end position="204"/>
    </location>
</feature>
<dbReference type="EMBL" id="RJKX01000013">
    <property type="protein sequence ID" value="ROQ00460.1"/>
    <property type="molecule type" value="Genomic_DNA"/>
</dbReference>
<reference evidence="3 4" key="1">
    <citation type="submission" date="2018-11" db="EMBL/GenBank/DDBJ databases">
        <title>Genomic Encyclopedia of Type Strains, Phase IV (KMG-IV): sequencing the most valuable type-strain genomes for metagenomic binning, comparative biology and taxonomic classification.</title>
        <authorList>
            <person name="Goeker M."/>
        </authorList>
    </citation>
    <scope>NUCLEOTIDE SEQUENCE [LARGE SCALE GENOMIC DNA]</scope>
    <source>
        <strain evidence="3 4">DSM 5900</strain>
    </source>
</reference>